<dbReference type="AlphaFoldDB" id="A0A183GPC8"/>
<organism evidence="2 3">
    <name type="scientific">Heligmosomoides polygyrus</name>
    <name type="common">Parasitic roundworm</name>
    <dbReference type="NCBI Taxonomy" id="6339"/>
    <lineage>
        <taxon>Eukaryota</taxon>
        <taxon>Metazoa</taxon>
        <taxon>Ecdysozoa</taxon>
        <taxon>Nematoda</taxon>
        <taxon>Chromadorea</taxon>
        <taxon>Rhabditida</taxon>
        <taxon>Rhabditina</taxon>
        <taxon>Rhabditomorpha</taxon>
        <taxon>Strongyloidea</taxon>
        <taxon>Heligmosomidae</taxon>
        <taxon>Heligmosomoides</taxon>
    </lineage>
</organism>
<reference evidence="3" key="2">
    <citation type="submission" date="2019-09" db="UniProtKB">
        <authorList>
            <consortium name="WormBaseParasite"/>
        </authorList>
    </citation>
    <scope>IDENTIFICATION</scope>
</reference>
<accession>A0A3P8HHH5</accession>
<dbReference type="EMBL" id="UZAH01036492">
    <property type="protein sequence ID" value="VDP45793.1"/>
    <property type="molecule type" value="Genomic_DNA"/>
</dbReference>
<name>A0A183GPC8_HELPZ</name>
<keyword evidence="2" id="KW-1185">Reference proteome</keyword>
<gene>
    <name evidence="1" type="ORF">HPBE_LOCUS24547</name>
</gene>
<evidence type="ECO:0000313" key="3">
    <source>
        <dbReference type="WBParaSite" id="HPBE_0002454801-mRNA-1"/>
    </source>
</evidence>
<sequence>MQQQRRFEVFKASKQKPNEKSYHFVMVLTDDCDPAEQIVDAVCVAVNGLIPSSLLIPGKFGSLAVCPCPSCFRRTCYQHFLDLELGIRTISATMSYIARSPLRLQHWRRSEFMLSEPDARDAVERR</sequence>
<evidence type="ECO:0000313" key="2">
    <source>
        <dbReference type="Proteomes" id="UP000050761"/>
    </source>
</evidence>
<proteinExistence type="predicted"/>
<dbReference type="WBParaSite" id="HPBE_0002454801-mRNA-1">
    <property type="protein sequence ID" value="HPBE_0002454801-mRNA-1"/>
    <property type="gene ID" value="HPBE_0002454801"/>
</dbReference>
<accession>A0A183GPC8</accession>
<protein>
    <submittedName>
        <fullName evidence="3">Piwi domain-containing protein</fullName>
    </submittedName>
</protein>
<dbReference type="Proteomes" id="UP000050761">
    <property type="component" value="Unassembled WGS sequence"/>
</dbReference>
<reference evidence="1 2" key="1">
    <citation type="submission" date="2018-11" db="EMBL/GenBank/DDBJ databases">
        <authorList>
            <consortium name="Pathogen Informatics"/>
        </authorList>
    </citation>
    <scope>NUCLEOTIDE SEQUENCE [LARGE SCALE GENOMIC DNA]</scope>
</reference>
<evidence type="ECO:0000313" key="1">
    <source>
        <dbReference type="EMBL" id="VDP45793.1"/>
    </source>
</evidence>